<evidence type="ECO:0000313" key="1">
    <source>
        <dbReference type="EMBL" id="MCL7034534.1"/>
    </source>
</evidence>
<reference evidence="1" key="1">
    <citation type="submission" date="2022-03" db="EMBL/GenBank/DDBJ databases">
        <title>A functionally conserved STORR gene fusion in Papaver species that diverged 16.8 million years ago.</title>
        <authorList>
            <person name="Catania T."/>
        </authorList>
    </citation>
    <scope>NUCLEOTIDE SEQUENCE</scope>
    <source>
        <strain evidence="1">S-191538</strain>
    </source>
</reference>
<keyword evidence="2" id="KW-1185">Reference proteome</keyword>
<accession>A0AA41V8E0</accession>
<proteinExistence type="predicted"/>
<feature type="non-terminal residue" evidence="1">
    <location>
        <position position="1"/>
    </location>
</feature>
<dbReference type="Proteomes" id="UP001177140">
    <property type="component" value="Unassembled WGS sequence"/>
</dbReference>
<evidence type="ECO:0000313" key="2">
    <source>
        <dbReference type="Proteomes" id="UP001177140"/>
    </source>
</evidence>
<gene>
    <name evidence="1" type="ORF">MKW94_030564</name>
</gene>
<dbReference type="AlphaFoldDB" id="A0AA41V8E0"/>
<comment type="caution">
    <text evidence="1">The sequence shown here is derived from an EMBL/GenBank/DDBJ whole genome shotgun (WGS) entry which is preliminary data.</text>
</comment>
<sequence>KFATRDEAKKWVLEKGKEKKCVMVSGKESRQNRIVLVCLRSGKNYPHRGKNYKCPENKTPKIYKPRTQKCECPFKIVIRKLLDDVWITQVANGCHNHEDLESPVVHPAGAKLKPEKIIKSN</sequence>
<feature type="non-terminal residue" evidence="1">
    <location>
        <position position="121"/>
    </location>
</feature>
<dbReference type="EMBL" id="JAJJMA010146581">
    <property type="protein sequence ID" value="MCL7034534.1"/>
    <property type="molecule type" value="Genomic_DNA"/>
</dbReference>
<organism evidence="1 2">
    <name type="scientific">Papaver nudicaule</name>
    <name type="common">Iceland poppy</name>
    <dbReference type="NCBI Taxonomy" id="74823"/>
    <lineage>
        <taxon>Eukaryota</taxon>
        <taxon>Viridiplantae</taxon>
        <taxon>Streptophyta</taxon>
        <taxon>Embryophyta</taxon>
        <taxon>Tracheophyta</taxon>
        <taxon>Spermatophyta</taxon>
        <taxon>Magnoliopsida</taxon>
        <taxon>Ranunculales</taxon>
        <taxon>Papaveraceae</taxon>
        <taxon>Papaveroideae</taxon>
        <taxon>Papaver</taxon>
    </lineage>
</organism>
<protein>
    <submittedName>
        <fullName evidence="1">Uncharacterized protein</fullName>
    </submittedName>
</protein>
<name>A0AA41V8E0_PAPNU</name>